<name>A0A8J8T9H7_HALGN</name>
<accession>A0A8J8T9H7</accession>
<protein>
    <submittedName>
        <fullName evidence="2">Uncharacterized protein</fullName>
    </submittedName>
</protein>
<evidence type="ECO:0000313" key="3">
    <source>
        <dbReference type="Proteomes" id="UP000785679"/>
    </source>
</evidence>
<sequence>MILSITFMVLLQLGRPFPEIADVRLATLNELLISLYLYSLMCLTDYNEEGAFRLELGLGLLFLVVFCVAVNVIYVFGNLLAMGLRKLYLKCLRCKARYSSAQKYQLNEQHEEKSNSPSIKEQVKLETIQEEVEEKLEQTHGKLPQLRLQFSNDQQQPYDSSTNLLNDMSTMRQANSTSINIEEQEIEQFSEYRFSYLKRRPIEQGSPSPFIAMMQNPNEAEATQNLNGKLKLMIEPTTFSVNRTVNYSQKKREEKRRPFI</sequence>
<dbReference type="EMBL" id="RRYP01000537">
    <property type="protein sequence ID" value="TNV87274.1"/>
    <property type="molecule type" value="Genomic_DNA"/>
</dbReference>
<keyword evidence="1" id="KW-0472">Membrane</keyword>
<proteinExistence type="predicted"/>
<evidence type="ECO:0000313" key="2">
    <source>
        <dbReference type="EMBL" id="TNV87274.1"/>
    </source>
</evidence>
<feature type="transmembrane region" description="Helical" evidence="1">
    <location>
        <begin position="58"/>
        <end position="84"/>
    </location>
</feature>
<reference evidence="2" key="1">
    <citation type="submission" date="2019-06" db="EMBL/GenBank/DDBJ databases">
        <authorList>
            <person name="Zheng W."/>
        </authorList>
    </citation>
    <scope>NUCLEOTIDE SEQUENCE</scope>
    <source>
        <strain evidence="2">QDHG01</strain>
    </source>
</reference>
<dbReference type="AlphaFoldDB" id="A0A8J8T9H7"/>
<dbReference type="Proteomes" id="UP000785679">
    <property type="component" value="Unassembled WGS sequence"/>
</dbReference>
<organism evidence="2 3">
    <name type="scientific">Halteria grandinella</name>
    <dbReference type="NCBI Taxonomy" id="5974"/>
    <lineage>
        <taxon>Eukaryota</taxon>
        <taxon>Sar</taxon>
        <taxon>Alveolata</taxon>
        <taxon>Ciliophora</taxon>
        <taxon>Intramacronucleata</taxon>
        <taxon>Spirotrichea</taxon>
        <taxon>Stichotrichia</taxon>
        <taxon>Sporadotrichida</taxon>
        <taxon>Halteriidae</taxon>
        <taxon>Halteria</taxon>
    </lineage>
</organism>
<keyword evidence="1" id="KW-0812">Transmembrane</keyword>
<gene>
    <name evidence="2" type="ORF">FGO68_gene13444</name>
</gene>
<keyword evidence="3" id="KW-1185">Reference proteome</keyword>
<evidence type="ECO:0000256" key="1">
    <source>
        <dbReference type="SAM" id="Phobius"/>
    </source>
</evidence>
<keyword evidence="1" id="KW-1133">Transmembrane helix</keyword>
<comment type="caution">
    <text evidence="2">The sequence shown here is derived from an EMBL/GenBank/DDBJ whole genome shotgun (WGS) entry which is preliminary data.</text>
</comment>